<name>A0ABY6BKH4_9GAMM</name>
<sequence length="320" mass="34535">MMYKIALLLLLAATRVSAQAPVQRQSMDDAWWTGPMLANSASTLPKGHYLIEPYLYDVQSNGAFDRDGRRHSTGRSHGYGSLTYMTYGVTDAFSLSLIPTFGYNDPAQGPGSSGIGMGDLAVHAQYRLTQFEPGHWLPTLSVALQQTFPTGKHDRLGGRASDGLGSGARSTMLGVYSQTYLWMPNGRILRMRLNLTKTFSGDANLADASVYGTDDGFRGTARPGDTFVANAAWEYSITRNWVVALDAVYRRTGNTRVRGVDAAGSVTLFDSGSSRSFALAPAIEYNFNANVGVLFGVRAVVAGRNTSSHITPAIAVNIVR</sequence>
<evidence type="ECO:0000313" key="3">
    <source>
        <dbReference type="Proteomes" id="UP001064632"/>
    </source>
</evidence>
<accession>A0ABY6BKH4</accession>
<dbReference type="Proteomes" id="UP001064632">
    <property type="component" value="Chromosome"/>
</dbReference>
<feature type="chain" id="PRO_5045858184" evidence="1">
    <location>
        <begin position="21"/>
        <end position="320"/>
    </location>
</feature>
<protein>
    <submittedName>
        <fullName evidence="2">Transporter</fullName>
    </submittedName>
</protein>
<keyword evidence="1" id="KW-0732">Signal</keyword>
<reference evidence="2" key="1">
    <citation type="submission" date="2022-09" db="EMBL/GenBank/DDBJ databases">
        <title>Tahibacter sp. nov., isolated from a fresh water.</title>
        <authorList>
            <person name="Baek J.H."/>
            <person name="Lee J.K."/>
            <person name="Kim J.M."/>
            <person name="Jeon C.O."/>
        </authorList>
    </citation>
    <scope>NUCLEOTIDE SEQUENCE</scope>
    <source>
        <strain evidence="2">W38</strain>
    </source>
</reference>
<proteinExistence type="predicted"/>
<organism evidence="2 3">
    <name type="scientific">Tahibacter amnicola</name>
    <dbReference type="NCBI Taxonomy" id="2976241"/>
    <lineage>
        <taxon>Bacteria</taxon>
        <taxon>Pseudomonadati</taxon>
        <taxon>Pseudomonadota</taxon>
        <taxon>Gammaproteobacteria</taxon>
        <taxon>Lysobacterales</taxon>
        <taxon>Rhodanobacteraceae</taxon>
        <taxon>Tahibacter</taxon>
    </lineage>
</organism>
<evidence type="ECO:0000256" key="1">
    <source>
        <dbReference type="SAM" id="SignalP"/>
    </source>
</evidence>
<dbReference type="EMBL" id="CP104694">
    <property type="protein sequence ID" value="UXI70269.1"/>
    <property type="molecule type" value="Genomic_DNA"/>
</dbReference>
<evidence type="ECO:0000313" key="2">
    <source>
        <dbReference type="EMBL" id="UXI70269.1"/>
    </source>
</evidence>
<feature type="signal peptide" evidence="1">
    <location>
        <begin position="1"/>
        <end position="20"/>
    </location>
</feature>
<gene>
    <name evidence="2" type="ORF">N4264_11730</name>
</gene>
<keyword evidence="3" id="KW-1185">Reference proteome</keyword>
<dbReference type="RefSeq" id="WP_261697220.1">
    <property type="nucleotide sequence ID" value="NZ_CP104694.1"/>
</dbReference>